<protein>
    <submittedName>
        <fullName evidence="11">Rhomboid family intramembrane serine protease</fullName>
    </submittedName>
</protein>
<evidence type="ECO:0000256" key="1">
    <source>
        <dbReference type="ARBA" id="ARBA00004141"/>
    </source>
</evidence>
<dbReference type="GO" id="GO:0004252">
    <property type="term" value="F:serine-type endopeptidase activity"/>
    <property type="evidence" value="ECO:0007669"/>
    <property type="project" value="InterPro"/>
</dbReference>
<keyword evidence="7" id="KW-0802">TPR repeat</keyword>
<dbReference type="Proteomes" id="UP000779809">
    <property type="component" value="Unassembled WGS sequence"/>
</dbReference>
<name>A0A932EPQ2_9BACT</name>
<evidence type="ECO:0000313" key="11">
    <source>
        <dbReference type="EMBL" id="MBI2677245.1"/>
    </source>
</evidence>
<accession>A0A932EPQ2</accession>
<evidence type="ECO:0000256" key="3">
    <source>
        <dbReference type="ARBA" id="ARBA00022692"/>
    </source>
</evidence>
<feature type="repeat" description="TPR" evidence="7">
    <location>
        <begin position="275"/>
        <end position="308"/>
    </location>
</feature>
<evidence type="ECO:0000256" key="2">
    <source>
        <dbReference type="ARBA" id="ARBA00009045"/>
    </source>
</evidence>
<dbReference type="Pfam" id="PF13432">
    <property type="entry name" value="TPR_16"/>
    <property type="match status" value="1"/>
</dbReference>
<dbReference type="Gene3D" id="1.20.1540.10">
    <property type="entry name" value="Rhomboid-like"/>
    <property type="match status" value="1"/>
</dbReference>
<dbReference type="GO" id="GO:0016020">
    <property type="term" value="C:membrane"/>
    <property type="evidence" value="ECO:0007669"/>
    <property type="project" value="UniProtKB-SubCell"/>
</dbReference>
<feature type="transmembrane region" description="Helical" evidence="9">
    <location>
        <begin position="105"/>
        <end position="125"/>
    </location>
</feature>
<comment type="similarity">
    <text evidence="2">Belongs to the peptidase S54 family.</text>
</comment>
<comment type="subcellular location">
    <subcellularLocation>
        <location evidence="1">Membrane</location>
        <topology evidence="1">Multi-pass membrane protein</topology>
    </subcellularLocation>
</comment>
<dbReference type="InterPro" id="IPR011990">
    <property type="entry name" value="TPR-like_helical_dom_sf"/>
</dbReference>
<organism evidence="11 12">
    <name type="scientific">Candidatus Korobacter versatilis</name>
    <dbReference type="NCBI Taxonomy" id="658062"/>
    <lineage>
        <taxon>Bacteria</taxon>
        <taxon>Pseudomonadati</taxon>
        <taxon>Acidobacteriota</taxon>
        <taxon>Terriglobia</taxon>
        <taxon>Terriglobales</taxon>
        <taxon>Candidatus Korobacteraceae</taxon>
        <taxon>Candidatus Korobacter</taxon>
    </lineage>
</organism>
<dbReference type="SMART" id="SM00028">
    <property type="entry name" value="TPR"/>
    <property type="match status" value="5"/>
</dbReference>
<evidence type="ECO:0000313" key="12">
    <source>
        <dbReference type="Proteomes" id="UP000779809"/>
    </source>
</evidence>
<evidence type="ECO:0000259" key="10">
    <source>
        <dbReference type="Pfam" id="PF01694"/>
    </source>
</evidence>
<keyword evidence="4" id="KW-0378">Hydrolase</keyword>
<evidence type="ECO:0000256" key="7">
    <source>
        <dbReference type="PROSITE-ProRule" id="PRU00339"/>
    </source>
</evidence>
<dbReference type="PROSITE" id="PS50005">
    <property type="entry name" value="TPR"/>
    <property type="match status" value="2"/>
</dbReference>
<dbReference type="InterPro" id="IPR050925">
    <property type="entry name" value="Rhomboid_protease_S54"/>
</dbReference>
<feature type="domain" description="Peptidase S54 rhomboid" evidence="10">
    <location>
        <begin position="66"/>
        <end position="203"/>
    </location>
</feature>
<dbReference type="PANTHER" id="PTHR43731">
    <property type="entry name" value="RHOMBOID PROTEASE"/>
    <property type="match status" value="1"/>
</dbReference>
<evidence type="ECO:0000256" key="6">
    <source>
        <dbReference type="ARBA" id="ARBA00023136"/>
    </source>
</evidence>
<dbReference type="Pfam" id="PF14559">
    <property type="entry name" value="TPR_19"/>
    <property type="match status" value="1"/>
</dbReference>
<dbReference type="PANTHER" id="PTHR43731:SF14">
    <property type="entry name" value="PRESENILIN-ASSOCIATED RHOMBOID-LIKE PROTEIN, MITOCHONDRIAL"/>
    <property type="match status" value="1"/>
</dbReference>
<feature type="transmembrane region" description="Helical" evidence="9">
    <location>
        <begin position="20"/>
        <end position="38"/>
    </location>
</feature>
<dbReference type="Gene3D" id="1.25.40.10">
    <property type="entry name" value="Tetratricopeptide repeat domain"/>
    <property type="match status" value="1"/>
</dbReference>
<dbReference type="InterPro" id="IPR035952">
    <property type="entry name" value="Rhomboid-like_sf"/>
</dbReference>
<feature type="transmembrane region" description="Helical" evidence="9">
    <location>
        <begin position="68"/>
        <end position="93"/>
    </location>
</feature>
<evidence type="ECO:0000256" key="8">
    <source>
        <dbReference type="SAM" id="MobiDB-lite"/>
    </source>
</evidence>
<keyword evidence="11" id="KW-0645">Protease</keyword>
<reference evidence="11" key="1">
    <citation type="submission" date="2020-07" db="EMBL/GenBank/DDBJ databases">
        <title>Huge and variable diversity of episymbiotic CPR bacteria and DPANN archaea in groundwater ecosystems.</title>
        <authorList>
            <person name="He C.Y."/>
            <person name="Keren R."/>
            <person name="Whittaker M."/>
            <person name="Farag I.F."/>
            <person name="Doudna J."/>
            <person name="Cate J.H.D."/>
            <person name="Banfield J.F."/>
        </authorList>
    </citation>
    <scope>NUCLEOTIDE SEQUENCE</scope>
    <source>
        <strain evidence="11">NC_groundwater_580_Pr5_B-0.1um_64_19</strain>
    </source>
</reference>
<dbReference type="InterPro" id="IPR022764">
    <property type="entry name" value="Peptidase_S54_rhomboid_dom"/>
</dbReference>
<comment type="caution">
    <text evidence="11">The sequence shown here is derived from an EMBL/GenBank/DDBJ whole genome shotgun (WGS) entry which is preliminary data.</text>
</comment>
<dbReference type="AlphaFoldDB" id="A0A932EPQ2"/>
<feature type="compositionally biased region" description="Basic and acidic residues" evidence="8">
    <location>
        <begin position="428"/>
        <end position="438"/>
    </location>
</feature>
<feature type="transmembrane region" description="Helical" evidence="9">
    <location>
        <begin position="215"/>
        <end position="235"/>
    </location>
</feature>
<keyword evidence="6 9" id="KW-0472">Membrane</keyword>
<dbReference type="SUPFAM" id="SSF144091">
    <property type="entry name" value="Rhomboid-like"/>
    <property type="match status" value="1"/>
</dbReference>
<dbReference type="Pfam" id="PF01694">
    <property type="entry name" value="Rhomboid"/>
    <property type="match status" value="1"/>
</dbReference>
<keyword evidence="3 9" id="KW-0812">Transmembrane</keyword>
<feature type="region of interest" description="Disordered" evidence="8">
    <location>
        <begin position="428"/>
        <end position="450"/>
    </location>
</feature>
<dbReference type="GO" id="GO:0006508">
    <property type="term" value="P:proteolysis"/>
    <property type="evidence" value="ECO:0007669"/>
    <property type="project" value="UniProtKB-KW"/>
</dbReference>
<evidence type="ECO:0000256" key="5">
    <source>
        <dbReference type="ARBA" id="ARBA00022989"/>
    </source>
</evidence>
<dbReference type="EMBL" id="JACPNR010000002">
    <property type="protein sequence ID" value="MBI2677245.1"/>
    <property type="molecule type" value="Genomic_DNA"/>
</dbReference>
<keyword evidence="5 9" id="KW-1133">Transmembrane helix</keyword>
<proteinExistence type="inferred from homology"/>
<dbReference type="InterPro" id="IPR019734">
    <property type="entry name" value="TPR_rpt"/>
</dbReference>
<feature type="repeat" description="TPR" evidence="7">
    <location>
        <begin position="309"/>
        <end position="342"/>
    </location>
</feature>
<evidence type="ECO:0000256" key="9">
    <source>
        <dbReference type="SAM" id="Phobius"/>
    </source>
</evidence>
<dbReference type="SUPFAM" id="SSF48452">
    <property type="entry name" value="TPR-like"/>
    <property type="match status" value="1"/>
</dbReference>
<gene>
    <name evidence="11" type="ORF">HYX28_00530</name>
</gene>
<sequence>MAPYRAQAAAIPSYEPQAPAVTVTLLALNIAYFMVMVLNGVSPSEPQGAQILRWGSDFGPLTLGPEPWRLVTCMFVHIGFIHLLVNMWSLWVLGSVGERLFGRSAFLLLYLSAGVTGEYLSLLWSPVRNSAGASGAIFGIAGALLVGFKFGNLGLHPAVVKQTLRSLALVVFYNLAFGLFGNLNNMAHLGGLAGGVAIGYAFTRFFPAGSQRYERAFLGVLAVVLVALVGGYFGLRQLKAAQLGYGQAQLALEHDDCKTALAPLERSVAADPKDAAAHQALAYCYEQTARGEEAVREFERAVALEPRDNFSWNHLGWAYLERKQLERSEAAFRSALRQDARDANSQRGLGYALLTKGDPDGALAEMKAAVENAPEDTNNLKGLASVQYQKKLYADEVKTLQRLLQLAPDDAAAHAHLADAYEKLGDTAGAARERDAAKKLTAGQPQAAPP</sequence>
<feature type="transmembrane region" description="Helical" evidence="9">
    <location>
        <begin position="131"/>
        <end position="151"/>
    </location>
</feature>
<evidence type="ECO:0000256" key="4">
    <source>
        <dbReference type="ARBA" id="ARBA00022801"/>
    </source>
</evidence>
<feature type="transmembrane region" description="Helical" evidence="9">
    <location>
        <begin position="163"/>
        <end position="180"/>
    </location>
</feature>
<feature type="transmembrane region" description="Helical" evidence="9">
    <location>
        <begin position="186"/>
        <end position="203"/>
    </location>
</feature>